<gene>
    <name evidence="1" type="ORF">LCGC14_1287110</name>
</gene>
<evidence type="ECO:0000313" key="1">
    <source>
        <dbReference type="EMBL" id="KKM85630.1"/>
    </source>
</evidence>
<dbReference type="AlphaFoldDB" id="A0A0F9NA40"/>
<organism evidence="1">
    <name type="scientific">marine sediment metagenome</name>
    <dbReference type="NCBI Taxonomy" id="412755"/>
    <lineage>
        <taxon>unclassified sequences</taxon>
        <taxon>metagenomes</taxon>
        <taxon>ecological metagenomes</taxon>
    </lineage>
</organism>
<sequence>MKVSIINNTASQGMNLGRVLHKTLDADVKYFITKNTDLIDYPDRYVNIGKTLGIPFSRKFKKAIYSKLFKTDLEILNAVPHSYNKADKTIIWWHGSDIRERFFSPRNYSHKQYCSTPDMLKLDTSAYFTLLHRIVDLELFKPPPFEIKPTEKLVVGVFPSSGEKSEGTIKMMKMLKKTKTKFDIEIITNETGHIPHALMPRFLQRCDLILDQYKPKYGGIGVIGLEALAMNVTPIVHLREDGIEDDKLFDHCVQIDENGIDFDSYKGNQLTHRAYVKEHHSGEKTLYTLIEDGIIEL</sequence>
<name>A0A0F9NA40_9ZZZZ</name>
<accession>A0A0F9NA40</accession>
<dbReference type="EMBL" id="LAZR01007380">
    <property type="protein sequence ID" value="KKM85630.1"/>
    <property type="molecule type" value="Genomic_DNA"/>
</dbReference>
<protein>
    <submittedName>
        <fullName evidence="1">Uncharacterized protein</fullName>
    </submittedName>
</protein>
<reference evidence="1" key="1">
    <citation type="journal article" date="2015" name="Nature">
        <title>Complex archaea that bridge the gap between prokaryotes and eukaryotes.</title>
        <authorList>
            <person name="Spang A."/>
            <person name="Saw J.H."/>
            <person name="Jorgensen S.L."/>
            <person name="Zaremba-Niedzwiedzka K."/>
            <person name="Martijn J."/>
            <person name="Lind A.E."/>
            <person name="van Eijk R."/>
            <person name="Schleper C."/>
            <person name="Guy L."/>
            <person name="Ettema T.J."/>
        </authorList>
    </citation>
    <scope>NUCLEOTIDE SEQUENCE</scope>
</reference>
<comment type="caution">
    <text evidence="1">The sequence shown here is derived from an EMBL/GenBank/DDBJ whole genome shotgun (WGS) entry which is preliminary data.</text>
</comment>
<proteinExistence type="predicted"/>